<evidence type="ECO:0000313" key="2">
    <source>
        <dbReference type="Proteomes" id="UP000253805"/>
    </source>
</evidence>
<gene>
    <name evidence="1" type="ORF">C1850_03450</name>
</gene>
<organism evidence="1 2">
    <name type="scientific">Adlercreutzia equolifaciens subsp. celatus</name>
    <dbReference type="NCBI Taxonomy" id="394340"/>
    <lineage>
        <taxon>Bacteria</taxon>
        <taxon>Bacillati</taxon>
        <taxon>Actinomycetota</taxon>
        <taxon>Coriobacteriia</taxon>
        <taxon>Eggerthellales</taxon>
        <taxon>Eggerthellaceae</taxon>
        <taxon>Adlercreutzia</taxon>
    </lineage>
</organism>
<reference evidence="1 2" key="1">
    <citation type="journal article" date="2018" name="Elife">
        <title>Discovery and characterization of a prevalent human gut bacterial enzyme sufficient for the inactivation of a family of plant toxins.</title>
        <authorList>
            <person name="Koppel N."/>
            <person name="Bisanz J.E."/>
            <person name="Pandelia M.E."/>
            <person name="Turnbaugh P.J."/>
            <person name="Balskus E.P."/>
        </authorList>
    </citation>
    <scope>NUCLEOTIDE SEQUENCE [LARGE SCALE GENOMIC DNA]</scope>
    <source>
        <strain evidence="1 2">OB21 GAM 11</strain>
    </source>
</reference>
<evidence type="ECO:0000313" key="1">
    <source>
        <dbReference type="EMBL" id="RDC45876.1"/>
    </source>
</evidence>
<dbReference type="EMBL" id="PPUT01000006">
    <property type="protein sequence ID" value="RDC45876.1"/>
    <property type="molecule type" value="Genomic_DNA"/>
</dbReference>
<proteinExistence type="predicted"/>
<accession>A0A369P208</accession>
<name>A0A369P208_9ACTN</name>
<comment type="caution">
    <text evidence="1">The sequence shown here is derived from an EMBL/GenBank/DDBJ whole genome shotgun (WGS) entry which is preliminary data.</text>
</comment>
<protein>
    <submittedName>
        <fullName evidence="1">Uncharacterized protein</fullName>
    </submittedName>
</protein>
<sequence>MTAILNSLVTVLGAWLVVSPYLLGTRGVALAIAIAAGAIALVLSIVAIKQEAYKPTLDYVLCALGIALALWGIVGWIAGLGAGLSEIIVGALVAALSFGATRFAHTYAGASFYDRGGAPMVDVQSLRMKDGTILMKALLLQSMPSTVYIKPEEVWKVLTMVPFDLIKQMPVFLYQGYKACKSKGDAAKGMEGN</sequence>
<dbReference type="AlphaFoldDB" id="A0A369P208"/>
<dbReference type="RefSeq" id="WP_114539957.1">
    <property type="nucleotide sequence ID" value="NZ_CAKXPL010000011.1"/>
</dbReference>
<dbReference type="Proteomes" id="UP000253805">
    <property type="component" value="Unassembled WGS sequence"/>
</dbReference>